<keyword evidence="1" id="KW-1133">Transmembrane helix</keyword>
<organism evidence="2">
    <name type="scientific">Lepeophtheirus salmonis</name>
    <name type="common">Salmon louse</name>
    <name type="synonym">Caligus salmonis</name>
    <dbReference type="NCBI Taxonomy" id="72036"/>
    <lineage>
        <taxon>Eukaryota</taxon>
        <taxon>Metazoa</taxon>
        <taxon>Ecdysozoa</taxon>
        <taxon>Arthropoda</taxon>
        <taxon>Crustacea</taxon>
        <taxon>Multicrustacea</taxon>
        <taxon>Hexanauplia</taxon>
        <taxon>Copepoda</taxon>
        <taxon>Siphonostomatoida</taxon>
        <taxon>Caligidae</taxon>
        <taxon>Lepeophtheirus</taxon>
    </lineage>
</organism>
<dbReference type="AlphaFoldDB" id="A0A0K2UJP8"/>
<keyword evidence="1" id="KW-0472">Membrane</keyword>
<feature type="transmembrane region" description="Helical" evidence="1">
    <location>
        <begin position="53"/>
        <end position="72"/>
    </location>
</feature>
<feature type="transmembrane region" description="Helical" evidence="1">
    <location>
        <begin position="12"/>
        <end position="33"/>
    </location>
</feature>
<proteinExistence type="predicted"/>
<feature type="transmembrane region" description="Helical" evidence="1">
    <location>
        <begin position="127"/>
        <end position="147"/>
    </location>
</feature>
<sequence>MKFSGLFWIKILMGWLTCEVIGILLCIILGVYFQLTYPYDEDQEKTGETFDSFVSKAVIYFLGIYLIILKLLTSYKFIRGKTKEDSKNLIPMFHSILVVKGFLTAVPLSLLAYVFYISIIIRKIWPMVYSLITILPFIYLFSQFILINKSIQVLKSHYEIPVRTSRRAYTWS</sequence>
<accession>A0A0K2UJP8</accession>
<reference evidence="2" key="1">
    <citation type="submission" date="2014-05" db="EMBL/GenBank/DDBJ databases">
        <authorList>
            <person name="Chronopoulou M."/>
        </authorList>
    </citation>
    <scope>NUCLEOTIDE SEQUENCE</scope>
    <source>
        <tissue evidence="2">Whole organism</tissue>
    </source>
</reference>
<evidence type="ECO:0000313" key="2">
    <source>
        <dbReference type="EMBL" id="CDW38458.1"/>
    </source>
</evidence>
<evidence type="ECO:0000256" key="1">
    <source>
        <dbReference type="SAM" id="Phobius"/>
    </source>
</evidence>
<name>A0A0K2UJP8_LEPSM</name>
<keyword evidence="1" id="KW-0812">Transmembrane</keyword>
<protein>
    <submittedName>
        <fullName evidence="2">Uncharacterized protein</fullName>
    </submittedName>
</protein>
<feature type="transmembrane region" description="Helical" evidence="1">
    <location>
        <begin position="93"/>
        <end position="121"/>
    </location>
</feature>
<dbReference type="EMBL" id="HACA01021097">
    <property type="protein sequence ID" value="CDW38458.1"/>
    <property type="molecule type" value="Transcribed_RNA"/>
</dbReference>